<organism evidence="2 3">
    <name type="scientific">Candolleomyces eurysporus</name>
    <dbReference type="NCBI Taxonomy" id="2828524"/>
    <lineage>
        <taxon>Eukaryota</taxon>
        <taxon>Fungi</taxon>
        <taxon>Dikarya</taxon>
        <taxon>Basidiomycota</taxon>
        <taxon>Agaricomycotina</taxon>
        <taxon>Agaricomycetes</taxon>
        <taxon>Agaricomycetidae</taxon>
        <taxon>Agaricales</taxon>
        <taxon>Agaricineae</taxon>
        <taxon>Psathyrellaceae</taxon>
        <taxon>Candolleomyces</taxon>
    </lineage>
</organism>
<reference evidence="2" key="1">
    <citation type="submission" date="2022-06" db="EMBL/GenBank/DDBJ databases">
        <title>Genome Sequence of Candolleomyces eurysporus.</title>
        <authorList>
            <person name="Buettner E."/>
        </authorList>
    </citation>
    <scope>NUCLEOTIDE SEQUENCE</scope>
    <source>
        <strain evidence="2">VTCC 930004</strain>
    </source>
</reference>
<keyword evidence="3" id="KW-1185">Reference proteome</keyword>
<feature type="compositionally biased region" description="Basic and acidic residues" evidence="1">
    <location>
        <begin position="1"/>
        <end position="14"/>
    </location>
</feature>
<dbReference type="AlphaFoldDB" id="A0A9W8J5M1"/>
<comment type="caution">
    <text evidence="2">The sequence shown here is derived from an EMBL/GenBank/DDBJ whole genome shotgun (WGS) entry which is preliminary data.</text>
</comment>
<feature type="non-terminal residue" evidence="2">
    <location>
        <position position="1"/>
    </location>
</feature>
<accession>A0A9W8J5M1</accession>
<sequence>MNHNEIEKDGRSESHQAGQSRKAGNIIQDLNVTPKARRRTGRGTEEEDQSLTRLNNADSDDSSEESGVGPSNGSSDTRGPDDRVILLRRGANPRPTVNLDEMSHEDLVAEIHGLLGWGLELETQMANLQGTVDTVSRQFNGLTMICQSVAKHDWTIQSIQKKLMEIEGTEKVTTKRLNKMMKQMEQLEGLGIWREGGGDSRDGRTDEVKQQGEQIEALQLQVSALQEHWANGSGKASEAGQHSQVELRTFFKWQEQSLTTLRKEIFGHFSTLLGTVVQGYQSQVALLSHIGTLTADPLDMPLPPLPAGIASLVSIPSSCSETPSVETSASARPTAPVPPPIDPATLADLSVLTALPPLFKKSSMEQ</sequence>
<evidence type="ECO:0000313" key="2">
    <source>
        <dbReference type="EMBL" id="KAJ2929591.1"/>
    </source>
</evidence>
<evidence type="ECO:0000256" key="1">
    <source>
        <dbReference type="SAM" id="MobiDB-lite"/>
    </source>
</evidence>
<feature type="region of interest" description="Disordered" evidence="1">
    <location>
        <begin position="1"/>
        <end position="81"/>
    </location>
</feature>
<feature type="region of interest" description="Disordered" evidence="1">
    <location>
        <begin position="321"/>
        <end position="342"/>
    </location>
</feature>
<evidence type="ECO:0000313" key="3">
    <source>
        <dbReference type="Proteomes" id="UP001140091"/>
    </source>
</evidence>
<protein>
    <submittedName>
        <fullName evidence="2">Uncharacterized protein</fullName>
    </submittedName>
</protein>
<name>A0A9W8J5M1_9AGAR</name>
<gene>
    <name evidence="2" type="ORF">H1R20_g7500</name>
</gene>
<dbReference type="EMBL" id="JANBPK010000866">
    <property type="protein sequence ID" value="KAJ2929591.1"/>
    <property type="molecule type" value="Genomic_DNA"/>
</dbReference>
<proteinExistence type="predicted"/>
<dbReference type="Proteomes" id="UP001140091">
    <property type="component" value="Unassembled WGS sequence"/>
</dbReference>